<dbReference type="GO" id="GO:0046872">
    <property type="term" value="F:metal ion binding"/>
    <property type="evidence" value="ECO:0007669"/>
    <property type="project" value="InterPro"/>
</dbReference>
<evidence type="ECO:0000259" key="2">
    <source>
        <dbReference type="Pfam" id="PF07127"/>
    </source>
</evidence>
<reference evidence="3 5" key="2">
    <citation type="journal article" date="2014" name="BMC Genomics">
        <title>An improved genome release (version Mt4.0) for the model legume Medicago truncatula.</title>
        <authorList>
            <person name="Tang H."/>
            <person name="Krishnakumar V."/>
            <person name="Bidwell S."/>
            <person name="Rosen B."/>
            <person name="Chan A."/>
            <person name="Zhou S."/>
            <person name="Gentzbittel L."/>
            <person name="Childs K.L."/>
            <person name="Yandell M."/>
            <person name="Gundlach H."/>
            <person name="Mayer K.F."/>
            <person name="Schwartz D.C."/>
            <person name="Town C.D."/>
        </authorList>
    </citation>
    <scope>GENOME REANNOTATION</scope>
    <source>
        <strain evidence="3">A17</strain>
        <strain evidence="4 5">cv. Jemalong A17</strain>
    </source>
</reference>
<dbReference type="Pfam" id="PF07127">
    <property type="entry name" value="Nodulin_late"/>
    <property type="match status" value="1"/>
</dbReference>
<evidence type="ECO:0000313" key="5">
    <source>
        <dbReference type="Proteomes" id="UP000002051"/>
    </source>
</evidence>
<feature type="domain" description="Late nodulin" evidence="2">
    <location>
        <begin position="1"/>
        <end position="52"/>
    </location>
</feature>
<proteinExistence type="predicted"/>
<evidence type="ECO:0000313" key="3">
    <source>
        <dbReference type="EMBL" id="KEH26482.1"/>
    </source>
</evidence>
<accession>A0A072UA23</accession>
<dbReference type="AlphaFoldDB" id="A0A072UA23"/>
<name>A0A072UA23_MEDTR</name>
<dbReference type="Proteomes" id="UP000002051">
    <property type="component" value="Chromosome 6"/>
</dbReference>
<protein>
    <submittedName>
        <fullName evidence="3">Nodule Cysteine-Rich (NCR) secreted peptide</fullName>
    </submittedName>
</protein>
<dbReference type="InterPro" id="IPR009810">
    <property type="entry name" value="Nodulin_late_dom"/>
</dbReference>
<sequence>MAQFLMFVYALILINISLFFVEATELNIPCVAVDDCPKVEKPLNMWCMHQYCVYGFIKPYK</sequence>
<keyword evidence="1" id="KW-0732">Signal</keyword>
<feature type="signal peptide" evidence="1">
    <location>
        <begin position="1"/>
        <end position="23"/>
    </location>
</feature>
<reference evidence="3 5" key="1">
    <citation type="journal article" date="2011" name="Nature">
        <title>The Medicago genome provides insight into the evolution of rhizobial symbioses.</title>
        <authorList>
            <person name="Young N.D."/>
            <person name="Debelle F."/>
            <person name="Oldroyd G.E."/>
            <person name="Geurts R."/>
            <person name="Cannon S.B."/>
            <person name="Udvardi M.K."/>
            <person name="Benedito V.A."/>
            <person name="Mayer K.F."/>
            <person name="Gouzy J."/>
            <person name="Schoof H."/>
            <person name="Van de Peer Y."/>
            <person name="Proost S."/>
            <person name="Cook D.R."/>
            <person name="Meyers B.C."/>
            <person name="Spannagl M."/>
            <person name="Cheung F."/>
            <person name="De Mita S."/>
            <person name="Krishnakumar V."/>
            <person name="Gundlach H."/>
            <person name="Zhou S."/>
            <person name="Mudge J."/>
            <person name="Bharti A.K."/>
            <person name="Murray J.D."/>
            <person name="Naoumkina M.A."/>
            <person name="Rosen B."/>
            <person name="Silverstein K.A."/>
            <person name="Tang H."/>
            <person name="Rombauts S."/>
            <person name="Zhao P.X."/>
            <person name="Zhou P."/>
            <person name="Barbe V."/>
            <person name="Bardou P."/>
            <person name="Bechner M."/>
            <person name="Bellec A."/>
            <person name="Berger A."/>
            <person name="Berges H."/>
            <person name="Bidwell S."/>
            <person name="Bisseling T."/>
            <person name="Choisne N."/>
            <person name="Couloux A."/>
            <person name="Denny R."/>
            <person name="Deshpande S."/>
            <person name="Dai X."/>
            <person name="Doyle J.J."/>
            <person name="Dudez A.M."/>
            <person name="Farmer A.D."/>
            <person name="Fouteau S."/>
            <person name="Franken C."/>
            <person name="Gibelin C."/>
            <person name="Gish J."/>
            <person name="Goldstein S."/>
            <person name="Gonzalez A.J."/>
            <person name="Green P.J."/>
            <person name="Hallab A."/>
            <person name="Hartog M."/>
            <person name="Hua A."/>
            <person name="Humphray S.J."/>
            <person name="Jeong D.H."/>
            <person name="Jing Y."/>
            <person name="Jocker A."/>
            <person name="Kenton S.M."/>
            <person name="Kim D.J."/>
            <person name="Klee K."/>
            <person name="Lai H."/>
            <person name="Lang C."/>
            <person name="Lin S."/>
            <person name="Macmil S.L."/>
            <person name="Magdelenat G."/>
            <person name="Matthews L."/>
            <person name="McCorrison J."/>
            <person name="Monaghan E.L."/>
            <person name="Mun J.H."/>
            <person name="Najar F.Z."/>
            <person name="Nicholson C."/>
            <person name="Noirot C."/>
            <person name="O'Bleness M."/>
            <person name="Paule C.R."/>
            <person name="Poulain J."/>
            <person name="Prion F."/>
            <person name="Qin B."/>
            <person name="Qu C."/>
            <person name="Retzel E.F."/>
            <person name="Riddle C."/>
            <person name="Sallet E."/>
            <person name="Samain S."/>
            <person name="Samson N."/>
            <person name="Sanders I."/>
            <person name="Saurat O."/>
            <person name="Scarpelli C."/>
            <person name="Schiex T."/>
            <person name="Segurens B."/>
            <person name="Severin A.J."/>
            <person name="Sherrier D.J."/>
            <person name="Shi R."/>
            <person name="Sims S."/>
            <person name="Singer S.R."/>
            <person name="Sinharoy S."/>
            <person name="Sterck L."/>
            <person name="Viollet A."/>
            <person name="Wang B.B."/>
            <person name="Wang K."/>
            <person name="Wang M."/>
            <person name="Wang X."/>
            <person name="Warfsmann J."/>
            <person name="Weissenbach J."/>
            <person name="White D.D."/>
            <person name="White J.D."/>
            <person name="Wiley G.B."/>
            <person name="Wincker P."/>
            <person name="Xing Y."/>
            <person name="Yang L."/>
            <person name="Yao Z."/>
            <person name="Ying F."/>
            <person name="Zhai J."/>
            <person name="Zhou L."/>
            <person name="Zuber A."/>
            <person name="Denarie J."/>
            <person name="Dixon R.A."/>
            <person name="May G.D."/>
            <person name="Schwartz D.C."/>
            <person name="Rogers J."/>
            <person name="Quetier F."/>
            <person name="Town C.D."/>
            <person name="Roe B.A."/>
        </authorList>
    </citation>
    <scope>NUCLEOTIDE SEQUENCE [LARGE SCALE GENOMIC DNA]</scope>
    <source>
        <strain evidence="3">A17</strain>
        <strain evidence="4 5">cv. Jemalong A17</strain>
    </source>
</reference>
<dbReference type="EnsemblPlants" id="KEH26482">
    <property type="protein sequence ID" value="KEH26482"/>
    <property type="gene ID" value="MTR_6g461820"/>
</dbReference>
<dbReference type="EMBL" id="CM001222">
    <property type="protein sequence ID" value="KEH26482.1"/>
    <property type="molecule type" value="Genomic_DNA"/>
</dbReference>
<evidence type="ECO:0000313" key="4">
    <source>
        <dbReference type="EnsemblPlants" id="KEH26482"/>
    </source>
</evidence>
<dbReference type="HOGENOM" id="CLU_181053_6_1_1"/>
<organism evidence="3 5">
    <name type="scientific">Medicago truncatula</name>
    <name type="common">Barrel medic</name>
    <name type="synonym">Medicago tribuloides</name>
    <dbReference type="NCBI Taxonomy" id="3880"/>
    <lineage>
        <taxon>Eukaryota</taxon>
        <taxon>Viridiplantae</taxon>
        <taxon>Streptophyta</taxon>
        <taxon>Embryophyta</taxon>
        <taxon>Tracheophyta</taxon>
        <taxon>Spermatophyta</taxon>
        <taxon>Magnoliopsida</taxon>
        <taxon>eudicotyledons</taxon>
        <taxon>Gunneridae</taxon>
        <taxon>Pentapetalae</taxon>
        <taxon>rosids</taxon>
        <taxon>fabids</taxon>
        <taxon>Fabales</taxon>
        <taxon>Fabaceae</taxon>
        <taxon>Papilionoideae</taxon>
        <taxon>50 kb inversion clade</taxon>
        <taxon>NPAAA clade</taxon>
        <taxon>Hologalegina</taxon>
        <taxon>IRL clade</taxon>
        <taxon>Trifolieae</taxon>
        <taxon>Medicago</taxon>
    </lineage>
</organism>
<evidence type="ECO:0000256" key="1">
    <source>
        <dbReference type="SAM" id="SignalP"/>
    </source>
</evidence>
<reference evidence="4" key="3">
    <citation type="submission" date="2015-04" db="UniProtKB">
        <authorList>
            <consortium name="EnsemblPlants"/>
        </authorList>
    </citation>
    <scope>IDENTIFICATION</scope>
    <source>
        <strain evidence="4">cv. Jemalong A17</strain>
    </source>
</reference>
<gene>
    <name evidence="3" type="ordered locus">MTR_6g461820</name>
</gene>
<feature type="chain" id="PRO_5014499430" evidence="1">
    <location>
        <begin position="24"/>
        <end position="61"/>
    </location>
</feature>
<keyword evidence="5" id="KW-1185">Reference proteome</keyword>